<dbReference type="GO" id="GO:0003735">
    <property type="term" value="F:structural constituent of ribosome"/>
    <property type="evidence" value="ECO:0007669"/>
    <property type="project" value="InterPro"/>
</dbReference>
<name>A0A811Z7P1_NYCPR</name>
<evidence type="ECO:0000313" key="3">
    <source>
        <dbReference type="EMBL" id="CAD7684956.1"/>
    </source>
</evidence>
<evidence type="ECO:0000256" key="2">
    <source>
        <dbReference type="ARBA" id="ARBA00023274"/>
    </source>
</evidence>
<keyword evidence="1" id="KW-0689">Ribosomal protein</keyword>
<organism evidence="3 4">
    <name type="scientific">Nyctereutes procyonoides</name>
    <name type="common">Raccoon dog</name>
    <name type="synonym">Canis procyonoides</name>
    <dbReference type="NCBI Taxonomy" id="34880"/>
    <lineage>
        <taxon>Eukaryota</taxon>
        <taxon>Metazoa</taxon>
        <taxon>Chordata</taxon>
        <taxon>Craniata</taxon>
        <taxon>Vertebrata</taxon>
        <taxon>Euteleostomi</taxon>
        <taxon>Mammalia</taxon>
        <taxon>Eutheria</taxon>
        <taxon>Laurasiatheria</taxon>
        <taxon>Carnivora</taxon>
        <taxon>Caniformia</taxon>
        <taxon>Canidae</taxon>
        <taxon>Nyctereutes</taxon>
    </lineage>
</organism>
<evidence type="ECO:0000313" key="4">
    <source>
        <dbReference type="Proteomes" id="UP000645828"/>
    </source>
</evidence>
<dbReference type="PANTHER" id="PTHR11489">
    <property type="entry name" value="40S RIBOSOMAL PROTEIN SA"/>
    <property type="match status" value="1"/>
</dbReference>
<dbReference type="SUPFAM" id="SSF52313">
    <property type="entry name" value="Ribosomal protein S2"/>
    <property type="match status" value="1"/>
</dbReference>
<keyword evidence="4" id="KW-1185">Reference proteome</keyword>
<evidence type="ECO:0000256" key="1">
    <source>
        <dbReference type="ARBA" id="ARBA00022980"/>
    </source>
</evidence>
<dbReference type="EMBL" id="CAJHUB010000760">
    <property type="protein sequence ID" value="CAD7684956.1"/>
    <property type="molecule type" value="Genomic_DNA"/>
</dbReference>
<dbReference type="Gene3D" id="3.40.50.10490">
    <property type="entry name" value="Glucose-6-phosphate isomerase like protein, domain 1"/>
    <property type="match status" value="1"/>
</dbReference>
<keyword evidence="2" id="KW-0687">Ribonucleoprotein</keyword>
<dbReference type="GO" id="GO:0006412">
    <property type="term" value="P:translation"/>
    <property type="evidence" value="ECO:0007669"/>
    <property type="project" value="InterPro"/>
</dbReference>
<dbReference type="GO" id="GO:0015935">
    <property type="term" value="C:small ribosomal subunit"/>
    <property type="evidence" value="ECO:0007669"/>
    <property type="project" value="InterPro"/>
</dbReference>
<reference evidence="3" key="1">
    <citation type="submission" date="2020-12" db="EMBL/GenBank/DDBJ databases">
        <authorList>
            <consortium name="Molecular Ecology Group"/>
        </authorList>
    </citation>
    <scope>NUCLEOTIDE SEQUENCE</scope>
    <source>
        <strain evidence="3">TBG_1078</strain>
    </source>
</reference>
<dbReference type="InterPro" id="IPR005707">
    <property type="entry name" value="Ribosomal_uS2_euk/arc"/>
</dbReference>
<sequence>MTQYIYKSKGDGIYIINLKRTWEKLLLAAHAINAIKNLADVSVISSRNTWLLYLSVTSNLSFGCTRLHSHQQCKRIPFSPHYSQHLLFPVFDFRHSDRCYVISPYGFDLHFPGD</sequence>
<comment type="caution">
    <text evidence="3">The sequence shown here is derived from an EMBL/GenBank/DDBJ whole genome shotgun (WGS) entry which is preliminary data.</text>
</comment>
<proteinExistence type="predicted"/>
<dbReference type="Proteomes" id="UP000645828">
    <property type="component" value="Unassembled WGS sequence"/>
</dbReference>
<accession>A0A811Z7P1</accession>
<protein>
    <submittedName>
        <fullName evidence="3">(raccoon dog) hypothetical protein</fullName>
    </submittedName>
</protein>
<dbReference type="InterPro" id="IPR023591">
    <property type="entry name" value="Ribosomal_uS2_flav_dom_sf"/>
</dbReference>
<gene>
    <name evidence="3" type="ORF">NYPRO_LOCUS17749</name>
</gene>
<dbReference type="AlphaFoldDB" id="A0A811Z7P1"/>